<dbReference type="AlphaFoldDB" id="A0A0G0BI40"/>
<sequence>METETADNLYQIKTKSFEGPFHLLLSLIEERKFFINDLSLAQVTEDYLNYLKKLQEDESFLRDKKTFEISNFIVVAATLVLIKSKSLLPNLSLTSEEESDISILEDRLKLYELYTKLGGHVKDMFGEKIIFAPLERKNDVLIFLPDDQITKESMMTFAHDVLDKIPKKVFLPKVEVKKVMSIEEMIDKLTERIEGALKMSFKDFSGAIKTREEKVVVIVGFLAMLELIRQGILHAVQENNFEDIMIEKQELITN</sequence>
<dbReference type="PANTHER" id="PTHR33969:SF2">
    <property type="entry name" value="SEGREGATION AND CONDENSATION PROTEIN A"/>
    <property type="match status" value="1"/>
</dbReference>
<dbReference type="PANTHER" id="PTHR33969">
    <property type="entry name" value="SEGREGATION AND CONDENSATION PROTEIN A"/>
    <property type="match status" value="1"/>
</dbReference>
<comment type="caution">
    <text evidence="2">The sequence shown here is derived from an EMBL/GenBank/DDBJ whole genome shotgun (WGS) entry which is preliminary data.</text>
</comment>
<evidence type="ECO:0000313" key="3">
    <source>
        <dbReference type="Proteomes" id="UP000034934"/>
    </source>
</evidence>
<dbReference type="Gene3D" id="1.10.10.580">
    <property type="entry name" value="Structural maintenance of chromosome 1. Chain E"/>
    <property type="match status" value="1"/>
</dbReference>
<evidence type="ECO:0000256" key="1">
    <source>
        <dbReference type="ARBA" id="ARBA00044777"/>
    </source>
</evidence>
<organism evidence="2 3">
    <name type="scientific">Candidatus Nomurabacteria bacterium GW2011_GWF1_31_48</name>
    <dbReference type="NCBI Taxonomy" id="1618767"/>
    <lineage>
        <taxon>Bacteria</taxon>
        <taxon>Candidatus Nomuraibacteriota</taxon>
    </lineage>
</organism>
<dbReference type="Gene3D" id="6.10.250.2410">
    <property type="match status" value="1"/>
</dbReference>
<accession>A0A0G0BI40</accession>
<dbReference type="Proteomes" id="UP000034934">
    <property type="component" value="Unassembled WGS sequence"/>
</dbReference>
<name>A0A0G0BI40_9BACT</name>
<dbReference type="InterPro" id="IPR003768">
    <property type="entry name" value="ScpA"/>
</dbReference>
<proteinExistence type="predicted"/>
<dbReference type="EMBL" id="LBOG01000001">
    <property type="protein sequence ID" value="KKP30702.1"/>
    <property type="molecule type" value="Genomic_DNA"/>
</dbReference>
<reference evidence="2 3" key="1">
    <citation type="journal article" date="2015" name="Nature">
        <title>rRNA introns, odd ribosomes, and small enigmatic genomes across a large radiation of phyla.</title>
        <authorList>
            <person name="Brown C.T."/>
            <person name="Hug L.A."/>
            <person name="Thomas B.C."/>
            <person name="Sharon I."/>
            <person name="Castelle C.J."/>
            <person name="Singh A."/>
            <person name="Wilkins M.J."/>
            <person name="Williams K.H."/>
            <person name="Banfield J.F."/>
        </authorList>
    </citation>
    <scope>NUCLEOTIDE SEQUENCE [LARGE SCALE GENOMIC DNA]</scope>
</reference>
<dbReference type="Pfam" id="PF02616">
    <property type="entry name" value="SMC_ScpA"/>
    <property type="match status" value="1"/>
</dbReference>
<gene>
    <name evidence="2" type="ORF">UR19_C0001G0086</name>
</gene>
<protein>
    <recommendedName>
        <fullName evidence="1">Segregation and condensation protein A</fullName>
    </recommendedName>
</protein>
<dbReference type="InterPro" id="IPR023093">
    <property type="entry name" value="ScpA-like_C"/>
</dbReference>
<evidence type="ECO:0000313" key="2">
    <source>
        <dbReference type="EMBL" id="KKP30702.1"/>
    </source>
</evidence>